<dbReference type="OrthoDB" id="9815425at2"/>
<dbReference type="KEGG" id="pseg:D3H65_23905"/>
<dbReference type="GO" id="GO:0016787">
    <property type="term" value="F:hydrolase activity"/>
    <property type="evidence" value="ECO:0007669"/>
    <property type="project" value="UniProtKB-KW"/>
</dbReference>
<reference evidence="4 5" key="1">
    <citation type="submission" date="2018-09" db="EMBL/GenBank/DDBJ databases">
        <title>Genome sequencing of strain 6GH32-13.</title>
        <authorList>
            <person name="Weon H.-Y."/>
            <person name="Heo J."/>
            <person name="Kwon S.-W."/>
        </authorList>
    </citation>
    <scope>NUCLEOTIDE SEQUENCE [LARGE SCALE GENOMIC DNA]</scope>
    <source>
        <strain evidence="4 5">5GH32-13</strain>
    </source>
</reference>
<evidence type="ECO:0000313" key="4">
    <source>
        <dbReference type="EMBL" id="AXY76850.1"/>
    </source>
</evidence>
<dbReference type="Proteomes" id="UP000263900">
    <property type="component" value="Chromosome"/>
</dbReference>
<evidence type="ECO:0000313" key="5">
    <source>
        <dbReference type="Proteomes" id="UP000263900"/>
    </source>
</evidence>
<dbReference type="PANTHER" id="PTHR48081">
    <property type="entry name" value="AB HYDROLASE SUPERFAMILY PROTEIN C4A8.06C"/>
    <property type="match status" value="1"/>
</dbReference>
<dbReference type="EMBL" id="CP032157">
    <property type="protein sequence ID" value="AXY76850.1"/>
    <property type="molecule type" value="Genomic_DNA"/>
</dbReference>
<dbReference type="PROSITE" id="PS01173">
    <property type="entry name" value="LIPASE_GDXG_HIS"/>
    <property type="match status" value="1"/>
</dbReference>
<comment type="similarity">
    <text evidence="1">Belongs to the 'GDXG' lipolytic enzyme family.</text>
</comment>
<dbReference type="Pfam" id="PF07859">
    <property type="entry name" value="Abhydrolase_3"/>
    <property type="match status" value="1"/>
</dbReference>
<gene>
    <name evidence="4" type="ORF">D3H65_23905</name>
</gene>
<dbReference type="InterPro" id="IPR029058">
    <property type="entry name" value="AB_hydrolase_fold"/>
</dbReference>
<evidence type="ECO:0000256" key="1">
    <source>
        <dbReference type="ARBA" id="ARBA00010515"/>
    </source>
</evidence>
<evidence type="ECO:0000259" key="3">
    <source>
        <dbReference type="Pfam" id="PF07859"/>
    </source>
</evidence>
<dbReference type="Gene3D" id="3.40.50.1820">
    <property type="entry name" value="alpha/beta hydrolase"/>
    <property type="match status" value="1"/>
</dbReference>
<dbReference type="InterPro" id="IPR013094">
    <property type="entry name" value="AB_hydrolase_3"/>
</dbReference>
<sequence>MAPSTNAVKAENDPQILLKVRQFLKGLNSGDGKPMEQLSPADARQVLVGAQQSVPVDYSGIEETEKTITQNGLTVTIHIVKPQGAKGNIPVFMFFHGGGWVLGDYPTHRRIVRDLVVESGAAAVFPDYTPSPEAKYPVAINQAYAATEWVSLHGHEIGVNGKDLAVVGNSVGGNMAAVVSLMAKDKKGPAIKLQVLLWPVTNANFETGSYHAFADGRFLTRNMMIWFWDNYTTDPAARKEIYTSPLLASLEELKGLPPALVQTAENDVLRDEGEAYARKMDEAGVPVTLTRYGGLIHDYGLLNPLAHIPAVKTAMLEAAAVIKGSLFK</sequence>
<dbReference type="AlphaFoldDB" id="A0A3B7MUV3"/>
<evidence type="ECO:0000256" key="2">
    <source>
        <dbReference type="ARBA" id="ARBA00022801"/>
    </source>
</evidence>
<organism evidence="4 5">
    <name type="scientific">Paraflavitalea soli</name>
    <dbReference type="NCBI Taxonomy" id="2315862"/>
    <lineage>
        <taxon>Bacteria</taxon>
        <taxon>Pseudomonadati</taxon>
        <taxon>Bacteroidota</taxon>
        <taxon>Chitinophagia</taxon>
        <taxon>Chitinophagales</taxon>
        <taxon>Chitinophagaceae</taxon>
        <taxon>Paraflavitalea</taxon>
    </lineage>
</organism>
<keyword evidence="5" id="KW-1185">Reference proteome</keyword>
<keyword evidence="2 4" id="KW-0378">Hydrolase</keyword>
<protein>
    <submittedName>
        <fullName evidence="4">Alpha/beta hydrolase</fullName>
    </submittedName>
</protein>
<dbReference type="SUPFAM" id="SSF53474">
    <property type="entry name" value="alpha/beta-Hydrolases"/>
    <property type="match status" value="1"/>
</dbReference>
<proteinExistence type="inferred from homology"/>
<dbReference type="PANTHER" id="PTHR48081:SF8">
    <property type="entry name" value="ALPHA_BETA HYDROLASE FOLD-3 DOMAIN-CONTAINING PROTEIN-RELATED"/>
    <property type="match status" value="1"/>
</dbReference>
<name>A0A3B7MUV3_9BACT</name>
<dbReference type="RefSeq" id="WP_119052727.1">
    <property type="nucleotide sequence ID" value="NZ_CP032157.1"/>
</dbReference>
<accession>A0A3B7MUV3</accession>
<dbReference type="InterPro" id="IPR050300">
    <property type="entry name" value="GDXG_lipolytic_enzyme"/>
</dbReference>
<dbReference type="InterPro" id="IPR002168">
    <property type="entry name" value="Lipase_GDXG_HIS_AS"/>
</dbReference>
<feature type="domain" description="Alpha/beta hydrolase fold-3" evidence="3">
    <location>
        <begin position="93"/>
        <end position="299"/>
    </location>
</feature>